<comment type="caution">
    <text evidence="5">The sequence shown here is derived from an EMBL/GenBank/DDBJ whole genome shotgun (WGS) entry which is preliminary data.</text>
</comment>
<dbReference type="GO" id="GO:0009294">
    <property type="term" value="P:DNA-mediated transformation"/>
    <property type="evidence" value="ECO:0007669"/>
    <property type="project" value="InterPro"/>
</dbReference>
<sequence length="408" mass="42470">MSEPGDEAQSGAGFTLTREEGLARIRLIRSPNIGPVTFGQLLRRFGDARRALDALPDLAARGDGRSSAKGRKPYRAIDIGVVEAEIKAVRAAGARYIFHDSPDYPPLLRQLDSAPPLLIARGRADLSRAAPVAMVGARNASAGAMRLAREMAGALAEAGYPVVSGLARGIDAAAHQGALAGRGETYTSGCTIAVIGGGIDVAYPPEHAALQSRIAEEGLLLTEAPPGVEPTQRHFPARNRIIAGIAAGTVVVEAAFKSGSLITARLAGDYGREVMAVPGSPLDPRSHGCNEMIREGAILIQRAEDIIELIASFDGLSRSHFHEEDHAPLDGFGGDRLPEADEAGDEAEEGGADANDRIAALLGPAPVGVDEIVRQSGLSAGGVQMALIELELGGVIQRHAGGRVSRIV</sequence>
<reference evidence="5 6" key="1">
    <citation type="submission" date="2020-08" db="EMBL/GenBank/DDBJ databases">
        <title>Genomic Encyclopedia of Type Strains, Phase IV (KMG-IV): sequencing the most valuable type-strain genomes for metagenomic binning, comparative biology and taxonomic classification.</title>
        <authorList>
            <person name="Goeker M."/>
        </authorList>
    </citation>
    <scope>NUCLEOTIDE SEQUENCE [LARGE SCALE GENOMIC DNA]</scope>
    <source>
        <strain evidence="5 6">DSM 27057</strain>
    </source>
</reference>
<dbReference type="PANTHER" id="PTHR43022">
    <property type="entry name" value="PROTEIN SMF"/>
    <property type="match status" value="1"/>
</dbReference>
<dbReference type="InterPro" id="IPR036388">
    <property type="entry name" value="WH-like_DNA-bd_sf"/>
</dbReference>
<dbReference type="Pfam" id="PF02481">
    <property type="entry name" value="DNA_processg_A"/>
    <property type="match status" value="1"/>
</dbReference>
<evidence type="ECO:0000259" key="3">
    <source>
        <dbReference type="Pfam" id="PF02481"/>
    </source>
</evidence>
<dbReference type="NCBIfam" id="TIGR00732">
    <property type="entry name" value="dprA"/>
    <property type="match status" value="1"/>
</dbReference>
<dbReference type="InterPro" id="IPR041614">
    <property type="entry name" value="DprA_WH"/>
</dbReference>
<evidence type="ECO:0000313" key="6">
    <source>
        <dbReference type="Proteomes" id="UP000548867"/>
    </source>
</evidence>
<protein>
    <submittedName>
        <fullName evidence="5">DNA processing protein</fullName>
    </submittedName>
</protein>
<dbReference type="PANTHER" id="PTHR43022:SF1">
    <property type="entry name" value="PROTEIN SMF"/>
    <property type="match status" value="1"/>
</dbReference>
<dbReference type="Gene3D" id="1.10.10.10">
    <property type="entry name" value="Winged helix-like DNA-binding domain superfamily/Winged helix DNA-binding domain"/>
    <property type="match status" value="1"/>
</dbReference>
<feature type="compositionally biased region" description="Acidic residues" evidence="2">
    <location>
        <begin position="340"/>
        <end position="351"/>
    </location>
</feature>
<evidence type="ECO:0000313" key="5">
    <source>
        <dbReference type="EMBL" id="MBB3953491.1"/>
    </source>
</evidence>
<dbReference type="Pfam" id="PF17782">
    <property type="entry name" value="WHD_DprA"/>
    <property type="match status" value="1"/>
</dbReference>
<dbReference type="InterPro" id="IPR003488">
    <property type="entry name" value="DprA"/>
</dbReference>
<organism evidence="5 6">
    <name type="scientific">Novosphingobium sediminicola</name>
    <dbReference type="NCBI Taxonomy" id="563162"/>
    <lineage>
        <taxon>Bacteria</taxon>
        <taxon>Pseudomonadati</taxon>
        <taxon>Pseudomonadota</taxon>
        <taxon>Alphaproteobacteria</taxon>
        <taxon>Sphingomonadales</taxon>
        <taxon>Sphingomonadaceae</taxon>
        <taxon>Novosphingobium</taxon>
    </lineage>
</organism>
<dbReference type="Gene3D" id="3.40.50.450">
    <property type="match status" value="1"/>
</dbReference>
<feature type="region of interest" description="Disordered" evidence="2">
    <location>
        <begin position="330"/>
        <end position="351"/>
    </location>
</feature>
<comment type="similarity">
    <text evidence="1">Belongs to the DprA/Smf family.</text>
</comment>
<dbReference type="Proteomes" id="UP000548867">
    <property type="component" value="Unassembled WGS sequence"/>
</dbReference>
<dbReference type="Pfam" id="PF21102">
    <property type="entry name" value="DprA_N"/>
    <property type="match status" value="1"/>
</dbReference>
<proteinExistence type="inferred from homology"/>
<evidence type="ECO:0000259" key="4">
    <source>
        <dbReference type="Pfam" id="PF17782"/>
    </source>
</evidence>
<feature type="domain" description="DprA winged helix" evidence="4">
    <location>
        <begin position="346"/>
        <end position="402"/>
    </location>
</feature>
<dbReference type="InterPro" id="IPR057666">
    <property type="entry name" value="DrpA_SLOG"/>
</dbReference>
<dbReference type="AlphaFoldDB" id="A0A7W6CBF6"/>
<dbReference type="RefSeq" id="WP_183622151.1">
    <property type="nucleotide sequence ID" value="NZ_JACIDX010000001.1"/>
</dbReference>
<dbReference type="EMBL" id="JACIDX010000001">
    <property type="protein sequence ID" value="MBB3953491.1"/>
    <property type="molecule type" value="Genomic_DNA"/>
</dbReference>
<evidence type="ECO:0000256" key="2">
    <source>
        <dbReference type="SAM" id="MobiDB-lite"/>
    </source>
</evidence>
<accession>A0A7W6CBF6</accession>
<evidence type="ECO:0000256" key="1">
    <source>
        <dbReference type="ARBA" id="ARBA00006525"/>
    </source>
</evidence>
<gene>
    <name evidence="5" type="ORF">GGR38_000403</name>
</gene>
<feature type="domain" description="Smf/DprA SLOG" evidence="3">
    <location>
        <begin position="96"/>
        <end position="309"/>
    </location>
</feature>
<name>A0A7W6CBF6_9SPHN</name>
<keyword evidence="6" id="KW-1185">Reference proteome</keyword>
<dbReference type="SUPFAM" id="SSF102405">
    <property type="entry name" value="MCP/YpsA-like"/>
    <property type="match status" value="1"/>
</dbReference>